<accession>A0A6N6RMB2</accession>
<dbReference type="Gene3D" id="3.40.50.1820">
    <property type="entry name" value="alpha/beta hydrolase"/>
    <property type="match status" value="1"/>
</dbReference>
<evidence type="ECO:0000313" key="1">
    <source>
        <dbReference type="EMBL" id="KAB2814717.1"/>
    </source>
</evidence>
<evidence type="ECO:0008006" key="3">
    <source>
        <dbReference type="Google" id="ProtNLM"/>
    </source>
</evidence>
<dbReference type="GO" id="GO:0030246">
    <property type="term" value="F:carbohydrate binding"/>
    <property type="evidence" value="ECO:0007669"/>
    <property type="project" value="InterPro"/>
</dbReference>
<dbReference type="EMBL" id="WBVO01000001">
    <property type="protein sequence ID" value="KAB2814717.1"/>
    <property type="molecule type" value="Genomic_DNA"/>
</dbReference>
<dbReference type="InterPro" id="IPR000801">
    <property type="entry name" value="Esterase-like"/>
</dbReference>
<dbReference type="OrthoDB" id="176168at2"/>
<dbReference type="RefSeq" id="WP_151666296.1">
    <property type="nucleotide sequence ID" value="NZ_WBVO01000001.1"/>
</dbReference>
<dbReference type="Gene3D" id="2.60.40.10">
    <property type="entry name" value="Immunoglobulins"/>
    <property type="match status" value="1"/>
</dbReference>
<reference evidence="1 2" key="1">
    <citation type="submission" date="2019-09" db="EMBL/GenBank/DDBJ databases">
        <title>Genomes of family Cryomorphaceae.</title>
        <authorList>
            <person name="Bowman J.P."/>
        </authorList>
    </citation>
    <scope>NUCLEOTIDE SEQUENCE [LARGE SCALE GENOMIC DNA]</scope>
    <source>
        <strain evidence="1 2">LMG 25704</strain>
    </source>
</reference>
<gene>
    <name evidence="1" type="ORF">F8C67_02940</name>
</gene>
<protein>
    <recommendedName>
        <fullName evidence="3">CBM20 domain-containing protein</fullName>
    </recommendedName>
</protein>
<dbReference type="InterPro" id="IPR013784">
    <property type="entry name" value="Carb-bd-like_fold"/>
</dbReference>
<dbReference type="Pfam" id="PF00756">
    <property type="entry name" value="Esterase"/>
    <property type="match status" value="1"/>
</dbReference>
<dbReference type="InterPro" id="IPR050583">
    <property type="entry name" value="Mycobacterial_A85_antigen"/>
</dbReference>
<comment type="caution">
    <text evidence="1">The sequence shown here is derived from an EMBL/GenBank/DDBJ whole genome shotgun (WGS) entry which is preliminary data.</text>
</comment>
<proteinExistence type="predicted"/>
<organism evidence="1 2">
    <name type="scientific">Phaeocystidibacter luteus</name>
    <dbReference type="NCBI Taxonomy" id="911197"/>
    <lineage>
        <taxon>Bacteria</taxon>
        <taxon>Pseudomonadati</taxon>
        <taxon>Bacteroidota</taxon>
        <taxon>Flavobacteriia</taxon>
        <taxon>Flavobacteriales</taxon>
        <taxon>Phaeocystidibacteraceae</taxon>
        <taxon>Phaeocystidibacter</taxon>
    </lineage>
</organism>
<dbReference type="InterPro" id="IPR013783">
    <property type="entry name" value="Ig-like_fold"/>
</dbReference>
<keyword evidence="2" id="KW-1185">Reference proteome</keyword>
<dbReference type="SUPFAM" id="SSF53474">
    <property type="entry name" value="alpha/beta-Hydrolases"/>
    <property type="match status" value="1"/>
</dbReference>
<evidence type="ECO:0000313" key="2">
    <source>
        <dbReference type="Proteomes" id="UP000468650"/>
    </source>
</evidence>
<dbReference type="SUPFAM" id="SSF49452">
    <property type="entry name" value="Starch-binding domain-like"/>
    <property type="match status" value="1"/>
</dbReference>
<dbReference type="PROSITE" id="PS51257">
    <property type="entry name" value="PROKAR_LIPOPROTEIN"/>
    <property type="match status" value="1"/>
</dbReference>
<dbReference type="Proteomes" id="UP000468650">
    <property type="component" value="Unassembled WGS sequence"/>
</dbReference>
<dbReference type="PANTHER" id="PTHR48098">
    <property type="entry name" value="ENTEROCHELIN ESTERASE-RELATED"/>
    <property type="match status" value="1"/>
</dbReference>
<dbReference type="InterPro" id="IPR029058">
    <property type="entry name" value="AB_hydrolase_fold"/>
</dbReference>
<dbReference type="AlphaFoldDB" id="A0A6N6RMB2"/>
<sequence>MFRVSFLFVLAFATLISCKDASKVSVIVEVEGVPDSATAFITGNSDALGNWNPSQVELIKDDSFHVVHFTLDTSEVVEFKITLGSWETEGRLGDGSAPPNVSFKADKDTIIHLRYSSWTAPPVESTVVGVLDIIELPFPNEDFPTRKIRVWRPYAADYKRYRTLYMADGQNLFDAATANMGEEWKIDESMKELKDYNMSIVVGIDNSPLRMKEYLDTPEGEVYRKWVVEVVVPYVDEHYSTIPGAFNRLLGGSSAGGTVSLLLHRRESKTFGGGALCFSPAVYYQGEETQIDLIPSFRSSNKAPIYFDMGGLGVDSVLKPGLDMLTDSLDAFGWTEDNKWYKYEYFPEDDHNEMAWRGRFKDAYTWYNQTLKVYMKAVHFTNAAEDNH</sequence>
<name>A0A6N6RMB2_9FLAO</name>
<dbReference type="PANTHER" id="PTHR48098:SF6">
    <property type="entry name" value="FERRI-BACILLIBACTIN ESTERASE BESA"/>
    <property type="match status" value="1"/>
</dbReference>